<proteinExistence type="predicted"/>
<evidence type="ECO:0000259" key="5">
    <source>
        <dbReference type="PROSITE" id="PS51898"/>
    </source>
</evidence>
<dbReference type="GO" id="GO:0003677">
    <property type="term" value="F:DNA binding"/>
    <property type="evidence" value="ECO:0007669"/>
    <property type="project" value="UniProtKB-UniRule"/>
</dbReference>
<keyword evidence="1" id="KW-0229">DNA integration</keyword>
<dbReference type="GO" id="GO:0006310">
    <property type="term" value="P:DNA recombination"/>
    <property type="evidence" value="ECO:0007669"/>
    <property type="project" value="UniProtKB-KW"/>
</dbReference>
<evidence type="ECO:0000256" key="2">
    <source>
        <dbReference type="ARBA" id="ARBA00023125"/>
    </source>
</evidence>
<dbReference type="InterPro" id="IPR013762">
    <property type="entry name" value="Integrase-like_cat_sf"/>
</dbReference>
<dbReference type="InterPro" id="IPR044068">
    <property type="entry name" value="CB"/>
</dbReference>
<keyword evidence="3" id="KW-0233">DNA recombination</keyword>
<dbReference type="PANTHER" id="PTHR30349:SF41">
    <property type="entry name" value="INTEGRASE_RECOMBINASE PROTEIN MJ0367-RELATED"/>
    <property type="match status" value="1"/>
</dbReference>
<evidence type="ECO:0000256" key="4">
    <source>
        <dbReference type="PROSITE-ProRule" id="PRU01248"/>
    </source>
</evidence>
<organism evidence="7 8">
    <name type="scientific">Halorubrum vacuolatum</name>
    <name type="common">Natronobacterium vacuolatum</name>
    <dbReference type="NCBI Taxonomy" id="63740"/>
    <lineage>
        <taxon>Archaea</taxon>
        <taxon>Methanobacteriati</taxon>
        <taxon>Methanobacteriota</taxon>
        <taxon>Stenosarchaea group</taxon>
        <taxon>Halobacteria</taxon>
        <taxon>Halobacteriales</taxon>
        <taxon>Haloferacaceae</taxon>
        <taxon>Halorubrum</taxon>
    </lineage>
</organism>
<evidence type="ECO:0000313" key="8">
    <source>
        <dbReference type="Proteomes" id="UP000198397"/>
    </source>
</evidence>
<dbReference type="AlphaFoldDB" id="A0A238YK75"/>
<gene>
    <name evidence="7" type="ORF">SAMN06264855_1532</name>
</gene>
<protein>
    <submittedName>
        <fullName evidence="7">Phage integrase family protein</fullName>
    </submittedName>
</protein>
<evidence type="ECO:0000259" key="6">
    <source>
        <dbReference type="PROSITE" id="PS51900"/>
    </source>
</evidence>
<evidence type="ECO:0000256" key="1">
    <source>
        <dbReference type="ARBA" id="ARBA00022908"/>
    </source>
</evidence>
<dbReference type="InterPro" id="IPR002104">
    <property type="entry name" value="Integrase_catalytic"/>
</dbReference>
<keyword evidence="2 4" id="KW-0238">DNA-binding</keyword>
<accession>A0A238YK75</accession>
<dbReference type="EMBL" id="FZNQ01000053">
    <property type="protein sequence ID" value="SNR71382.1"/>
    <property type="molecule type" value="Genomic_DNA"/>
</dbReference>
<feature type="domain" description="Core-binding (CB)" evidence="6">
    <location>
        <begin position="1"/>
        <end position="81"/>
    </location>
</feature>
<keyword evidence="8" id="KW-1185">Reference proteome</keyword>
<dbReference type="PROSITE" id="PS51900">
    <property type="entry name" value="CB"/>
    <property type="match status" value="1"/>
</dbReference>
<name>A0A238YK75_HALVU</name>
<dbReference type="Gene3D" id="1.10.150.130">
    <property type="match status" value="1"/>
</dbReference>
<sequence length="332" mass="38740">MLTFGKDPEKADGYAKSTVKNRAARMDQFYRWVWEQEDGYTSNLTHEHADGYLRHLARRECSNAHKNACRKAVMMLFKWRHHQRGAEPWTPEITFSRENQSTAPRDYLTREERSKIRDASLEYGDVPKPDSVYGEERDRWEAYLAQRFEKPKAEVTKADWERANSWKIPSLVSTSLDAGLRPIEVERARTSWVDIDNEVLRIPRTESSKVAENWIVSLQNQTVEMLDRWLAQRATIDKYDDTDALWLTRQRNPYGSAALRTLLHRLCDIAGISVDNRQMSWYAIRHSTGTYMAREEGLAAAQTQLRHKSPESTMKYDQAPIEDRQNALNRMG</sequence>
<feature type="domain" description="Tyr recombinase" evidence="5">
    <location>
        <begin position="127"/>
        <end position="329"/>
    </location>
</feature>
<dbReference type="Gene3D" id="1.10.443.10">
    <property type="entry name" value="Intergrase catalytic core"/>
    <property type="match status" value="1"/>
</dbReference>
<evidence type="ECO:0000313" key="7">
    <source>
        <dbReference type="EMBL" id="SNR71382.1"/>
    </source>
</evidence>
<dbReference type="Proteomes" id="UP000198397">
    <property type="component" value="Unassembled WGS sequence"/>
</dbReference>
<reference evidence="7 8" key="1">
    <citation type="submission" date="2017-06" db="EMBL/GenBank/DDBJ databases">
        <authorList>
            <person name="Kim H.J."/>
            <person name="Triplett B.A."/>
        </authorList>
    </citation>
    <scope>NUCLEOTIDE SEQUENCE [LARGE SCALE GENOMIC DNA]</scope>
    <source>
        <strain evidence="7 8">DSM 8800</strain>
    </source>
</reference>
<dbReference type="InterPro" id="IPR010998">
    <property type="entry name" value="Integrase_recombinase_N"/>
</dbReference>
<dbReference type="InterPro" id="IPR050090">
    <property type="entry name" value="Tyrosine_recombinase_XerCD"/>
</dbReference>
<dbReference type="GO" id="GO:0015074">
    <property type="term" value="P:DNA integration"/>
    <property type="evidence" value="ECO:0007669"/>
    <property type="project" value="UniProtKB-KW"/>
</dbReference>
<dbReference type="InterPro" id="IPR011010">
    <property type="entry name" value="DNA_brk_join_enz"/>
</dbReference>
<dbReference type="SUPFAM" id="SSF56349">
    <property type="entry name" value="DNA breaking-rejoining enzymes"/>
    <property type="match status" value="1"/>
</dbReference>
<dbReference type="Pfam" id="PF00589">
    <property type="entry name" value="Phage_integrase"/>
    <property type="match status" value="1"/>
</dbReference>
<dbReference type="CDD" id="cd00397">
    <property type="entry name" value="DNA_BRE_C"/>
    <property type="match status" value="1"/>
</dbReference>
<evidence type="ECO:0000256" key="3">
    <source>
        <dbReference type="ARBA" id="ARBA00023172"/>
    </source>
</evidence>
<dbReference type="PANTHER" id="PTHR30349">
    <property type="entry name" value="PHAGE INTEGRASE-RELATED"/>
    <property type="match status" value="1"/>
</dbReference>
<dbReference type="PROSITE" id="PS51898">
    <property type="entry name" value="TYR_RECOMBINASE"/>
    <property type="match status" value="1"/>
</dbReference>